<dbReference type="Pfam" id="PF01061">
    <property type="entry name" value="ABC2_membrane"/>
    <property type="match status" value="1"/>
</dbReference>
<dbReference type="GO" id="GO:0016020">
    <property type="term" value="C:membrane"/>
    <property type="evidence" value="ECO:0007669"/>
    <property type="project" value="UniProtKB-SubCell"/>
</dbReference>
<dbReference type="FunFam" id="3.40.50.300:FF:000289">
    <property type="entry name" value="ABC transporter G family member 31"/>
    <property type="match status" value="1"/>
</dbReference>
<dbReference type="Pfam" id="PF19055">
    <property type="entry name" value="ABC2_membrane_7"/>
    <property type="match status" value="1"/>
</dbReference>
<evidence type="ECO:0000256" key="2">
    <source>
        <dbReference type="ARBA" id="ARBA00022448"/>
    </source>
</evidence>
<dbReference type="SUPFAM" id="SSF52540">
    <property type="entry name" value="P-loop containing nucleoside triphosphate hydrolases"/>
    <property type="match status" value="1"/>
</dbReference>
<comment type="subcellular location">
    <subcellularLocation>
        <location evidence="1">Membrane</location>
        <topology evidence="1">Multi-pass membrane protein</topology>
    </subcellularLocation>
</comment>
<dbReference type="InterPro" id="IPR043926">
    <property type="entry name" value="ABCG_dom"/>
</dbReference>
<feature type="transmembrane region" description="Helical" evidence="8">
    <location>
        <begin position="374"/>
        <end position="401"/>
    </location>
</feature>
<dbReference type="GO" id="GO:0016887">
    <property type="term" value="F:ATP hydrolysis activity"/>
    <property type="evidence" value="ECO:0007669"/>
    <property type="project" value="InterPro"/>
</dbReference>
<keyword evidence="5 10" id="KW-0067">ATP-binding</keyword>
<dbReference type="Pfam" id="PF00005">
    <property type="entry name" value="ABC_tran"/>
    <property type="match status" value="1"/>
</dbReference>
<dbReference type="InterPro" id="IPR003439">
    <property type="entry name" value="ABC_transporter-like_ATP-bd"/>
</dbReference>
<evidence type="ECO:0000313" key="11">
    <source>
        <dbReference type="Proteomes" id="UP000054636"/>
    </source>
</evidence>
<evidence type="ECO:0000256" key="5">
    <source>
        <dbReference type="ARBA" id="ARBA00022840"/>
    </source>
</evidence>
<proteinExistence type="predicted"/>
<keyword evidence="4" id="KW-0547">Nucleotide-binding</keyword>
<evidence type="ECO:0000256" key="8">
    <source>
        <dbReference type="SAM" id="Phobius"/>
    </source>
</evidence>
<evidence type="ECO:0000256" key="7">
    <source>
        <dbReference type="ARBA" id="ARBA00023136"/>
    </source>
</evidence>
<dbReference type="InterPro" id="IPR013525">
    <property type="entry name" value="ABC2_TM"/>
</dbReference>
<dbReference type="InterPro" id="IPR027417">
    <property type="entry name" value="P-loop_NTPase"/>
</dbReference>
<feature type="domain" description="AAA+ ATPase" evidence="9">
    <location>
        <begin position="1"/>
        <end position="181"/>
    </location>
</feature>
<gene>
    <name evidence="10" type="ORF">AM588_10000075</name>
</gene>
<dbReference type="PANTHER" id="PTHR19241">
    <property type="entry name" value="ATP-BINDING CASSETTE TRANSPORTER"/>
    <property type="match status" value="1"/>
</dbReference>
<evidence type="ECO:0000256" key="1">
    <source>
        <dbReference type="ARBA" id="ARBA00004141"/>
    </source>
</evidence>
<dbReference type="GO" id="GO:0140359">
    <property type="term" value="F:ABC-type transporter activity"/>
    <property type="evidence" value="ECO:0007669"/>
    <property type="project" value="InterPro"/>
</dbReference>
<dbReference type="SMART" id="SM00382">
    <property type="entry name" value="AAA"/>
    <property type="match status" value="1"/>
</dbReference>
<dbReference type="Gene3D" id="3.40.50.300">
    <property type="entry name" value="P-loop containing nucleotide triphosphate hydrolases"/>
    <property type="match status" value="1"/>
</dbReference>
<dbReference type="GO" id="GO:0005524">
    <property type="term" value="F:ATP binding"/>
    <property type="evidence" value="ECO:0007669"/>
    <property type="project" value="UniProtKB-KW"/>
</dbReference>
<protein>
    <submittedName>
        <fullName evidence="10">ATP-binding Cassette (ABC) superfamily</fullName>
    </submittedName>
</protein>
<evidence type="ECO:0000259" key="9">
    <source>
        <dbReference type="SMART" id="SM00382"/>
    </source>
</evidence>
<sequence length="420" mass="46455">MGSSGAGKTTLMDVIAGRKTGGKITGKILLNGYEATDLAIRRCTGYCEQMDVHSEAATIREALTFSSFLRQDASISDAKKYDAVNEAIELLGLEDIADQIIRGSSVEQMKRLTIGVELAAQPSVIFLDEPTSGLDARSAKLIMDGVRKVADSGRTIICTIHQPSSEVFYLFDSLLLLKRGGETVFYGNLGKKCRNLIDYFEGIPGVAPLPENYNPATWMLECIGAGVNNSAADEMDFVDYFNRSSYSEQLKANMAKEGITVPSPDLPEILFDKKRAANSATQMKFVVTRFFQMYWRTPSYSLTRLIMSLFLALIFGIVFIKPNYASYAGLSSVSAMVFMAALFLSMMAFNSVIPLTSSERPSFYRERASQTYNAFWYWLGATLVEIPWCFASGLVFTIVLYPLAGFTEFMTAFSSGWPSR</sequence>
<keyword evidence="3 8" id="KW-0812">Transmembrane</keyword>
<evidence type="ECO:0000256" key="4">
    <source>
        <dbReference type="ARBA" id="ARBA00022741"/>
    </source>
</evidence>
<organism evidence="10 11">
    <name type="scientific">Phytophthora nicotianae</name>
    <name type="common">Potato buckeye rot agent</name>
    <name type="synonym">Phytophthora parasitica</name>
    <dbReference type="NCBI Taxonomy" id="4792"/>
    <lineage>
        <taxon>Eukaryota</taxon>
        <taxon>Sar</taxon>
        <taxon>Stramenopiles</taxon>
        <taxon>Oomycota</taxon>
        <taxon>Peronosporomycetes</taxon>
        <taxon>Peronosporales</taxon>
        <taxon>Peronosporaceae</taxon>
        <taxon>Phytophthora</taxon>
    </lineage>
</organism>
<feature type="transmembrane region" description="Helical" evidence="8">
    <location>
        <begin position="302"/>
        <end position="320"/>
    </location>
</feature>
<evidence type="ECO:0000313" key="10">
    <source>
        <dbReference type="EMBL" id="KUF78810.1"/>
    </source>
</evidence>
<comment type="caution">
    <text evidence="10">The sequence shown here is derived from an EMBL/GenBank/DDBJ whole genome shotgun (WGS) entry which is preliminary data.</text>
</comment>
<name>A0A0W8C407_PHYNI</name>
<evidence type="ECO:0000256" key="3">
    <source>
        <dbReference type="ARBA" id="ARBA00022692"/>
    </source>
</evidence>
<accession>A0A0W8C407</accession>
<dbReference type="EMBL" id="LNFP01004381">
    <property type="protein sequence ID" value="KUF78810.1"/>
    <property type="molecule type" value="Genomic_DNA"/>
</dbReference>
<keyword evidence="2" id="KW-0813">Transport</keyword>
<evidence type="ECO:0000256" key="6">
    <source>
        <dbReference type="ARBA" id="ARBA00022989"/>
    </source>
</evidence>
<dbReference type="Proteomes" id="UP000054636">
    <property type="component" value="Unassembled WGS sequence"/>
</dbReference>
<reference evidence="10 11" key="1">
    <citation type="submission" date="2015-11" db="EMBL/GenBank/DDBJ databases">
        <title>Genomes and virulence difference between two physiological races of Phytophthora nicotianae.</title>
        <authorList>
            <person name="Liu H."/>
            <person name="Ma X."/>
            <person name="Yu H."/>
            <person name="Fang D."/>
            <person name="Li Y."/>
            <person name="Wang X."/>
            <person name="Wang W."/>
            <person name="Dong Y."/>
            <person name="Xiao B."/>
        </authorList>
    </citation>
    <scope>NUCLEOTIDE SEQUENCE [LARGE SCALE GENOMIC DNA]</scope>
    <source>
        <strain evidence="11">race 1</strain>
    </source>
</reference>
<dbReference type="AlphaFoldDB" id="A0A0W8C407"/>
<keyword evidence="7 8" id="KW-0472">Membrane</keyword>
<keyword evidence="6 8" id="KW-1133">Transmembrane helix</keyword>
<dbReference type="InterPro" id="IPR003593">
    <property type="entry name" value="AAA+_ATPase"/>
</dbReference>
<feature type="transmembrane region" description="Helical" evidence="8">
    <location>
        <begin position="332"/>
        <end position="353"/>
    </location>
</feature>